<dbReference type="SUPFAM" id="SSF47384">
    <property type="entry name" value="Homodimeric domain of signal transducing histidine kinase"/>
    <property type="match status" value="1"/>
</dbReference>
<dbReference type="InterPro" id="IPR003661">
    <property type="entry name" value="HisK_dim/P_dom"/>
</dbReference>
<dbReference type="SMART" id="SM00387">
    <property type="entry name" value="HATPase_c"/>
    <property type="match status" value="1"/>
</dbReference>
<reference evidence="10" key="1">
    <citation type="journal article" date="2019" name="Int. J. Syst. Evol. Microbiol.">
        <title>The Global Catalogue of Microorganisms (GCM) 10K type strain sequencing project: providing services to taxonomists for standard genome sequencing and annotation.</title>
        <authorList>
            <consortium name="The Broad Institute Genomics Platform"/>
            <consortium name="The Broad Institute Genome Sequencing Center for Infectious Disease"/>
            <person name="Wu L."/>
            <person name="Ma J."/>
        </authorList>
    </citation>
    <scope>NUCLEOTIDE SEQUENCE [LARGE SCALE GENOMIC DNA]</scope>
    <source>
        <strain evidence="10">NBRC 110044</strain>
    </source>
</reference>
<dbReference type="InterPro" id="IPR042240">
    <property type="entry name" value="CHASE_sf"/>
</dbReference>
<dbReference type="PRINTS" id="PR00344">
    <property type="entry name" value="BCTRLSENSOR"/>
</dbReference>
<evidence type="ECO:0000256" key="4">
    <source>
        <dbReference type="ARBA" id="ARBA00022679"/>
    </source>
</evidence>
<dbReference type="PROSITE" id="PS50109">
    <property type="entry name" value="HIS_KIN"/>
    <property type="match status" value="1"/>
</dbReference>
<dbReference type="PROSITE" id="PS50113">
    <property type="entry name" value="PAC"/>
    <property type="match status" value="2"/>
</dbReference>
<dbReference type="InterPro" id="IPR036890">
    <property type="entry name" value="HATPase_C_sf"/>
</dbReference>
<evidence type="ECO:0000256" key="1">
    <source>
        <dbReference type="ARBA" id="ARBA00000085"/>
    </source>
</evidence>
<feature type="domain" description="Histidine kinase" evidence="6">
    <location>
        <begin position="862"/>
        <end position="1080"/>
    </location>
</feature>
<evidence type="ECO:0000259" key="7">
    <source>
        <dbReference type="PROSITE" id="PS50112"/>
    </source>
</evidence>
<dbReference type="Pfam" id="PF00512">
    <property type="entry name" value="HisKA"/>
    <property type="match status" value="1"/>
</dbReference>
<dbReference type="InterPro" id="IPR036097">
    <property type="entry name" value="HisK_dim/P_sf"/>
</dbReference>
<keyword evidence="3" id="KW-0597">Phosphoprotein</keyword>
<evidence type="ECO:0000256" key="2">
    <source>
        <dbReference type="ARBA" id="ARBA00012438"/>
    </source>
</evidence>
<dbReference type="Pfam" id="PF13426">
    <property type="entry name" value="PAS_9"/>
    <property type="match status" value="3"/>
</dbReference>
<dbReference type="Gene3D" id="3.30.565.10">
    <property type="entry name" value="Histidine kinase-like ATPase, C-terminal domain"/>
    <property type="match status" value="1"/>
</dbReference>
<evidence type="ECO:0000313" key="10">
    <source>
        <dbReference type="Proteomes" id="UP001156706"/>
    </source>
</evidence>
<dbReference type="SMART" id="SM00086">
    <property type="entry name" value="PAC"/>
    <property type="match status" value="3"/>
</dbReference>
<dbReference type="SMART" id="SM00388">
    <property type="entry name" value="HisKA"/>
    <property type="match status" value="1"/>
</dbReference>
<dbReference type="CDD" id="cd00130">
    <property type="entry name" value="PAS"/>
    <property type="match status" value="3"/>
</dbReference>
<dbReference type="RefSeq" id="WP_284194527.1">
    <property type="nucleotide sequence ID" value="NZ_BSOG01000001.1"/>
</dbReference>
<accession>A0ABQ5Y971</accession>
<feature type="domain" description="PAC" evidence="8">
    <location>
        <begin position="418"/>
        <end position="468"/>
    </location>
</feature>
<dbReference type="Gene3D" id="1.10.287.130">
    <property type="match status" value="1"/>
</dbReference>
<dbReference type="NCBIfam" id="TIGR00229">
    <property type="entry name" value="sensory_box"/>
    <property type="match status" value="3"/>
</dbReference>
<dbReference type="CDD" id="cd00075">
    <property type="entry name" value="HATPase"/>
    <property type="match status" value="1"/>
</dbReference>
<dbReference type="EMBL" id="BSOG01000001">
    <property type="protein sequence ID" value="GLR11364.1"/>
    <property type="molecule type" value="Genomic_DNA"/>
</dbReference>
<dbReference type="Gene3D" id="3.30.450.350">
    <property type="entry name" value="CHASE domain"/>
    <property type="match status" value="1"/>
</dbReference>
<dbReference type="Proteomes" id="UP001156706">
    <property type="component" value="Unassembled WGS sequence"/>
</dbReference>
<evidence type="ECO:0000259" key="6">
    <source>
        <dbReference type="PROSITE" id="PS50109"/>
    </source>
</evidence>
<dbReference type="CDD" id="cd00082">
    <property type="entry name" value="HisKA"/>
    <property type="match status" value="1"/>
</dbReference>
<organism evidence="9 10">
    <name type="scientific">Chitinimonas prasina</name>
    <dbReference type="NCBI Taxonomy" id="1434937"/>
    <lineage>
        <taxon>Bacteria</taxon>
        <taxon>Pseudomonadati</taxon>
        <taxon>Pseudomonadota</taxon>
        <taxon>Betaproteobacteria</taxon>
        <taxon>Neisseriales</taxon>
        <taxon>Chitinibacteraceae</taxon>
        <taxon>Chitinimonas</taxon>
    </lineage>
</organism>
<evidence type="ECO:0000256" key="3">
    <source>
        <dbReference type="ARBA" id="ARBA00022553"/>
    </source>
</evidence>
<dbReference type="SUPFAM" id="SSF55785">
    <property type="entry name" value="PYP-like sensor domain (PAS domain)"/>
    <property type="match status" value="4"/>
</dbReference>
<comment type="catalytic activity">
    <reaction evidence="1">
        <text>ATP + protein L-histidine = ADP + protein N-phospho-L-histidine.</text>
        <dbReference type="EC" id="2.7.13.3"/>
    </reaction>
</comment>
<dbReference type="InterPro" id="IPR001610">
    <property type="entry name" value="PAC"/>
</dbReference>
<evidence type="ECO:0000256" key="5">
    <source>
        <dbReference type="ARBA" id="ARBA00022777"/>
    </source>
</evidence>
<dbReference type="InterPro" id="IPR000014">
    <property type="entry name" value="PAS"/>
</dbReference>
<evidence type="ECO:0000259" key="8">
    <source>
        <dbReference type="PROSITE" id="PS50113"/>
    </source>
</evidence>
<sequence length="1100" mass="121407">MRRRAALAVASLLLGFALTAGLDAWRARHMESLAFSHFQGEAIERVSNAEYGMRRAKEGIEGMRALFKLNPDPSPEQFTLLASALQRTPGVDTLLAAEPVGGEARAAFEARWRRLYPDFSLRFRNALGQQVRSPARRDYLPIVYGALSVPSQFSIGLDLAADRQLAPTLSRLPVHEVRLSAPYRAAGGRVAALLLGWQGEEQPPRLLGLAITPADVALSLPQNKAIQDVWFDVTDPTRAEPLYPAELNNAALPLRLLASRDVNLGGRQWRLEARLVESALAEARTQGREPLLLLGGLLSLLAAALAMRKVSPEETELSPLELENRSLQQELTRARTAASEARRDGLRLQTILDTTSEAIFLIDDQGRIERFNRAAERLFGYEMDAVLGLNIGMLLPSVQRSRGDELPTLRLDQDRLLGSRELLGQKKDGAAFPVELSLSQFTLGDSHYFVGVIRDVSDRRRAERMLFESEYKHRAILDAAHIGIYVLQDDQLRYVNPAFAAYFGHSPVDLIERRSLYDLIASAWREALAVAISPERSGGKPTEVLMQRPDGSRFYALITAKPILFDNRPGLAGSLLDISERKAAEEAMLRAEIRNVAILEAIPDLMLQLNNTGVVVDCRGRAGSGEFGLSREVVGQHYRRLPGEFAIKLDFALTDGWPARVRSFEYSLPLGDGDRQFEARVTPASEGEWLVMLRDISDRKQIEAELIRHRDHLADLVRERTAELNTLFTASPLPTVFLGQRNILEVNAAFELLFGYTRSALIGQSIRMLFADDGAFERLSNEAYLPMVGGNVVTLEVRYRAADGRLVLCEAFGKAIDPADPLAGSIWIYQDIGERRAGEEAMRVAKDLAEAANMAKSEFLANMSHELRTPMHAVLSFAELGERRATEVAPDKLAHYFGRIRQSGQRLLQILNDLLDLSKLEAGKMTYDMQPLELPPIVREVASEFIPLARDRGLRIHITLVDDLPRVKGDSLRLIQVLRNLVSNAVKFSPEGGNVTLSAWQEGGCIQLAVDDEGVGVPPDELATIFDKFIQSSKTKTGAGGTGLGLAISREIIEAHGGGIRAENRPDGGARFVVSLLIANPELQWDVDYSAVRSGPGGNP</sequence>
<dbReference type="PROSITE" id="PS50112">
    <property type="entry name" value="PAS"/>
    <property type="match status" value="1"/>
</dbReference>
<dbReference type="EC" id="2.7.13.3" evidence="2"/>
<dbReference type="InterPro" id="IPR004358">
    <property type="entry name" value="Sig_transdc_His_kin-like_C"/>
</dbReference>
<keyword evidence="4" id="KW-0808">Transferase</keyword>
<gene>
    <name evidence="9" type="ORF">GCM10007907_01540</name>
</gene>
<dbReference type="InterPro" id="IPR005467">
    <property type="entry name" value="His_kinase_dom"/>
</dbReference>
<dbReference type="PANTHER" id="PTHR43047:SF72">
    <property type="entry name" value="OSMOSENSING HISTIDINE PROTEIN KINASE SLN1"/>
    <property type="match status" value="1"/>
</dbReference>
<dbReference type="InterPro" id="IPR003594">
    <property type="entry name" value="HATPase_dom"/>
</dbReference>
<keyword evidence="10" id="KW-1185">Reference proteome</keyword>
<dbReference type="SUPFAM" id="SSF55874">
    <property type="entry name" value="ATPase domain of HSP90 chaperone/DNA topoisomerase II/histidine kinase"/>
    <property type="match status" value="1"/>
</dbReference>
<keyword evidence="5" id="KW-0418">Kinase</keyword>
<name>A0ABQ5Y971_9NEIS</name>
<evidence type="ECO:0000313" key="9">
    <source>
        <dbReference type="EMBL" id="GLR11364.1"/>
    </source>
</evidence>
<feature type="domain" description="PAS" evidence="7">
    <location>
        <begin position="344"/>
        <end position="388"/>
    </location>
</feature>
<protein>
    <recommendedName>
        <fullName evidence="2">histidine kinase</fullName>
        <ecNumber evidence="2">2.7.13.3</ecNumber>
    </recommendedName>
</protein>
<comment type="caution">
    <text evidence="9">The sequence shown here is derived from an EMBL/GenBank/DDBJ whole genome shotgun (WGS) entry which is preliminary data.</text>
</comment>
<dbReference type="SMART" id="SM00091">
    <property type="entry name" value="PAS"/>
    <property type="match status" value="3"/>
</dbReference>
<dbReference type="Gene3D" id="3.30.450.20">
    <property type="entry name" value="PAS domain"/>
    <property type="match status" value="4"/>
</dbReference>
<dbReference type="PANTHER" id="PTHR43047">
    <property type="entry name" value="TWO-COMPONENT HISTIDINE PROTEIN KINASE"/>
    <property type="match status" value="1"/>
</dbReference>
<feature type="domain" description="PAC" evidence="8">
    <location>
        <begin position="540"/>
        <end position="590"/>
    </location>
</feature>
<proteinExistence type="predicted"/>
<dbReference type="InterPro" id="IPR035965">
    <property type="entry name" value="PAS-like_dom_sf"/>
</dbReference>
<dbReference type="InterPro" id="IPR000700">
    <property type="entry name" value="PAS-assoc_C"/>
</dbReference>
<dbReference type="Pfam" id="PF02518">
    <property type="entry name" value="HATPase_c"/>
    <property type="match status" value="1"/>
</dbReference>